<dbReference type="PROSITE" id="PS51257">
    <property type="entry name" value="PROKAR_LIPOPROTEIN"/>
    <property type="match status" value="1"/>
</dbReference>
<evidence type="ECO:0000313" key="1">
    <source>
        <dbReference type="EMBL" id="MFC3977556.1"/>
    </source>
</evidence>
<accession>A0ABV8EP39</accession>
<dbReference type="EMBL" id="JBHSAV010000057">
    <property type="protein sequence ID" value="MFC3977556.1"/>
    <property type="molecule type" value="Genomic_DNA"/>
</dbReference>
<reference evidence="2" key="1">
    <citation type="journal article" date="2019" name="Int. J. Syst. Evol. Microbiol.">
        <title>The Global Catalogue of Microorganisms (GCM) 10K type strain sequencing project: providing services to taxonomists for standard genome sequencing and annotation.</title>
        <authorList>
            <consortium name="The Broad Institute Genomics Platform"/>
            <consortium name="The Broad Institute Genome Sequencing Center for Infectious Disease"/>
            <person name="Wu L."/>
            <person name="Ma J."/>
        </authorList>
    </citation>
    <scope>NUCLEOTIDE SEQUENCE [LARGE SCALE GENOMIC DNA]</scope>
    <source>
        <strain evidence="2">CECT 8551</strain>
    </source>
</reference>
<dbReference type="InterPro" id="IPR025515">
    <property type="entry name" value="DUF4403"/>
</dbReference>
<name>A0ABV8EP39_9BACT</name>
<dbReference type="Proteomes" id="UP001595766">
    <property type="component" value="Unassembled WGS sequence"/>
</dbReference>
<evidence type="ECO:0000313" key="2">
    <source>
        <dbReference type="Proteomes" id="UP001595766"/>
    </source>
</evidence>
<dbReference type="RefSeq" id="WP_241293758.1">
    <property type="nucleotide sequence ID" value="NZ_JAKZGR010000005.1"/>
</dbReference>
<organism evidence="1 2">
    <name type="scientific">Belliella kenyensis</name>
    <dbReference type="NCBI Taxonomy" id="1472724"/>
    <lineage>
        <taxon>Bacteria</taxon>
        <taxon>Pseudomonadati</taxon>
        <taxon>Bacteroidota</taxon>
        <taxon>Cytophagia</taxon>
        <taxon>Cytophagales</taxon>
        <taxon>Cyclobacteriaceae</taxon>
        <taxon>Belliella</taxon>
    </lineage>
</organism>
<gene>
    <name evidence="1" type="ORF">ACFOUP_14310</name>
</gene>
<protein>
    <submittedName>
        <fullName evidence="1">DUF4403 family protein</fullName>
    </submittedName>
</protein>
<dbReference type="Pfam" id="PF14356">
    <property type="entry name" value="DUF4403"/>
    <property type="match status" value="1"/>
</dbReference>
<proteinExistence type="predicted"/>
<sequence>MKNTLRVIVILFVFSGCKSINPSKPKYVGEPVILPKATSEINIPIEIPLSQIERSINDALQASLFADRGLDLGGGFMADIDVNKTGIAKLQSKGSNKVSLALPMNMAGNLKFEKRIFGQNLNTAIPFNENLIPEISFVPKIGSDWDFSLQNINIEGYGRSMKYNLLGFEIDLDPIIRKHLQKMLDNQLDLNKFGRFDFKSLASEAWDSFSNPIELQQDGVTAYIYSQPSKLKVTEEITSDQKLKLYLGIEGEVFSQVGTKPLLTKKPLPNLLPNESKENKIDIMIPLAISYGDLDQYLIENFEGQRFRTDKNTLLEVSNISSQSYGDRILLHMDFKAIRRNRKEIKGEMYLVGKPTFDIGTEAIRFDEIEFDIQTKNILARSATWMKQAQVLNQIKKKANYPIGEYLNEARRELRLQGQLRTEFADFSLINPQLDVEGIYCTEEDIRIYLRSTGEMNVKVRAF</sequence>
<keyword evidence="2" id="KW-1185">Reference proteome</keyword>
<comment type="caution">
    <text evidence="1">The sequence shown here is derived from an EMBL/GenBank/DDBJ whole genome shotgun (WGS) entry which is preliminary data.</text>
</comment>